<proteinExistence type="predicted"/>
<reference evidence="1" key="1">
    <citation type="journal article" date="2015" name="Nature">
        <title>Complex archaea that bridge the gap between prokaryotes and eukaryotes.</title>
        <authorList>
            <person name="Spang A."/>
            <person name="Saw J.H."/>
            <person name="Jorgensen S.L."/>
            <person name="Zaremba-Niedzwiedzka K."/>
            <person name="Martijn J."/>
            <person name="Lind A.E."/>
            <person name="van Eijk R."/>
            <person name="Schleper C."/>
            <person name="Guy L."/>
            <person name="Ettema T.J."/>
        </authorList>
    </citation>
    <scope>NUCLEOTIDE SEQUENCE</scope>
</reference>
<protein>
    <submittedName>
        <fullName evidence="1">Uncharacterized protein</fullName>
    </submittedName>
</protein>
<sequence>MHLIGFGLKPLEKSPDAIIIRRPFNDGFFLGLLQTSKRQINGDFFLPAEIDQIFKFHAALFDAAKGLDGARFKGKTAVRDDEIKIDINGSAKPPAGFTGPIGLLKEKRRGSRSGRPILQAGQTPLRLKISS</sequence>
<name>A0A0F9ATH1_9ZZZZ</name>
<organism evidence="1">
    <name type="scientific">marine sediment metagenome</name>
    <dbReference type="NCBI Taxonomy" id="412755"/>
    <lineage>
        <taxon>unclassified sequences</taxon>
        <taxon>metagenomes</taxon>
        <taxon>ecological metagenomes</taxon>
    </lineage>
</organism>
<evidence type="ECO:0000313" key="1">
    <source>
        <dbReference type="EMBL" id="KKL04932.1"/>
    </source>
</evidence>
<gene>
    <name evidence="1" type="ORF">LCGC14_2611120</name>
</gene>
<accession>A0A0F9ATH1</accession>
<dbReference type="EMBL" id="LAZR01044329">
    <property type="protein sequence ID" value="KKL04932.1"/>
    <property type="molecule type" value="Genomic_DNA"/>
</dbReference>
<dbReference type="AlphaFoldDB" id="A0A0F9ATH1"/>
<comment type="caution">
    <text evidence="1">The sequence shown here is derived from an EMBL/GenBank/DDBJ whole genome shotgun (WGS) entry which is preliminary data.</text>
</comment>